<dbReference type="RefSeq" id="WP_143025601.1">
    <property type="nucleotide sequence ID" value="NZ_FNAH01000001.1"/>
</dbReference>
<accession>A0A1G6T2W1</accession>
<name>A0A1G6T2W1_9RHOB</name>
<dbReference type="PROSITE" id="PS51257">
    <property type="entry name" value="PROKAR_LIPOPROTEIN"/>
    <property type="match status" value="1"/>
</dbReference>
<sequence>MIRLACMAGLAALAVAGCGRDPVGLSPERNEDYVLGMFAAQNCAARSQARAGAVLAELARTGAAVTISSHAPAASDRAISCSGAMPAR</sequence>
<evidence type="ECO:0000313" key="1">
    <source>
        <dbReference type="EMBL" id="SDD22715.1"/>
    </source>
</evidence>
<evidence type="ECO:0000313" key="2">
    <source>
        <dbReference type="Proteomes" id="UP000199344"/>
    </source>
</evidence>
<evidence type="ECO:0008006" key="3">
    <source>
        <dbReference type="Google" id="ProtNLM"/>
    </source>
</evidence>
<proteinExistence type="predicted"/>
<gene>
    <name evidence="1" type="ORF">SAMN05421538_101156</name>
</gene>
<reference evidence="1 2" key="1">
    <citation type="submission" date="2016-10" db="EMBL/GenBank/DDBJ databases">
        <authorList>
            <person name="de Groot N.N."/>
        </authorList>
    </citation>
    <scope>NUCLEOTIDE SEQUENCE [LARGE SCALE GENOMIC DNA]</scope>
    <source>
        <strain evidence="1 2">DSM 22220</strain>
    </source>
</reference>
<keyword evidence="2" id="KW-1185">Reference proteome</keyword>
<organism evidence="1 2">
    <name type="scientific">Paracoccus isoporae</name>
    <dbReference type="NCBI Taxonomy" id="591205"/>
    <lineage>
        <taxon>Bacteria</taxon>
        <taxon>Pseudomonadati</taxon>
        <taxon>Pseudomonadota</taxon>
        <taxon>Alphaproteobacteria</taxon>
        <taxon>Rhodobacterales</taxon>
        <taxon>Paracoccaceae</taxon>
        <taxon>Paracoccus</taxon>
    </lineage>
</organism>
<dbReference type="EMBL" id="FNAH01000001">
    <property type="protein sequence ID" value="SDD22715.1"/>
    <property type="molecule type" value="Genomic_DNA"/>
</dbReference>
<protein>
    <recommendedName>
        <fullName evidence="3">Lipoprotein</fullName>
    </recommendedName>
</protein>
<dbReference type="AlphaFoldDB" id="A0A1G6T2W1"/>
<dbReference type="Proteomes" id="UP000199344">
    <property type="component" value="Unassembled WGS sequence"/>
</dbReference>
<dbReference type="STRING" id="591205.SAMN05421538_101156"/>